<comment type="caution">
    <text evidence="2">The sequence shown here is derived from an EMBL/GenBank/DDBJ whole genome shotgun (WGS) entry which is preliminary data.</text>
</comment>
<dbReference type="Pfam" id="PF13449">
    <property type="entry name" value="Phytase-like"/>
    <property type="match status" value="1"/>
</dbReference>
<dbReference type="SUPFAM" id="SSF50969">
    <property type="entry name" value="YVTN repeat-like/Quinoprotein amine dehydrogenase"/>
    <property type="match status" value="1"/>
</dbReference>
<dbReference type="Proteomes" id="UP000226442">
    <property type="component" value="Unassembled WGS sequence"/>
</dbReference>
<keyword evidence="3" id="KW-1185">Reference proteome</keyword>
<gene>
    <name evidence="2" type="ORF">CP500_020000</name>
</gene>
<dbReference type="AlphaFoldDB" id="A0A2G4EW16"/>
<dbReference type="OrthoDB" id="292013at2"/>
<dbReference type="InterPro" id="IPR027372">
    <property type="entry name" value="Phytase-like_dom"/>
</dbReference>
<proteinExistence type="predicted"/>
<dbReference type="RefSeq" id="WP_096828646.1">
    <property type="nucleotide sequence ID" value="NZ_NXIB02000160.1"/>
</dbReference>
<name>A0A2G4EW16_9CYAN</name>
<sequence length="375" mass="40802">MRKSAKLILFIVCILISATVAIFVGMSAQSFAVTQIDFIGRAIFPTGSPFGGTEIGGLSGITYDADKQVYYTISDDRSTLAPARFYSLKINLPSGKLEKEQIAFTAVTTLLDENGKSFPELSLDPEGIAFTGNSVFVSSEGDVDRRINPFIKEFSLDGKLLKTLSIPDLFLPDDKGTKGIRNNLAFESLTLTPDKKYLFTATENALVQDGAVPSLQSGSPCRILQYDAVSGNLGRSFVYITEPLPPGANPVGKFTTNGLVDLLAIDENRLLSLERAFSLETGNIIRLFEISLEKADRIFGLESLKSRLSEVSPAQKRLLLDFDTLKIPLDNIEGLTLGPVLGDGSRGLILVSDNNFSPFQETQILGFKIKVQKTP</sequence>
<accession>A0A2G4EW16</accession>
<reference evidence="2" key="1">
    <citation type="submission" date="2017-10" db="EMBL/GenBank/DDBJ databases">
        <title>Draft genome sequence of the planktic cyanobacteria Tychonema bourrellyi isolated from alpine lentic freshwater.</title>
        <authorList>
            <person name="Tett A."/>
            <person name="Armanini F."/>
            <person name="Asnicar F."/>
            <person name="Boscaini A."/>
            <person name="Pasolli E."/>
            <person name="Zolfo M."/>
            <person name="Donati C."/>
            <person name="Salmaso N."/>
            <person name="Segata N."/>
        </authorList>
    </citation>
    <scope>NUCLEOTIDE SEQUENCE</scope>
    <source>
        <strain evidence="2">FEM_GT703</strain>
    </source>
</reference>
<dbReference type="PANTHER" id="PTHR37957">
    <property type="entry name" value="BLR7070 PROTEIN"/>
    <property type="match status" value="1"/>
</dbReference>
<dbReference type="InterPro" id="IPR011044">
    <property type="entry name" value="Quino_amine_DH_bsu"/>
</dbReference>
<evidence type="ECO:0000259" key="1">
    <source>
        <dbReference type="Pfam" id="PF13449"/>
    </source>
</evidence>
<evidence type="ECO:0000313" key="2">
    <source>
        <dbReference type="EMBL" id="PHX53721.1"/>
    </source>
</evidence>
<organism evidence="2 3">
    <name type="scientific">Tychonema bourrellyi FEM_GT703</name>
    <dbReference type="NCBI Taxonomy" id="2040638"/>
    <lineage>
        <taxon>Bacteria</taxon>
        <taxon>Bacillati</taxon>
        <taxon>Cyanobacteriota</taxon>
        <taxon>Cyanophyceae</taxon>
        <taxon>Oscillatoriophycideae</taxon>
        <taxon>Oscillatoriales</taxon>
        <taxon>Microcoleaceae</taxon>
        <taxon>Tychonema</taxon>
    </lineage>
</organism>
<feature type="domain" description="Phytase-like" evidence="1">
    <location>
        <begin position="53"/>
        <end position="356"/>
    </location>
</feature>
<protein>
    <submittedName>
        <fullName evidence="2">PEP-CTERM sorting domain-containing protein</fullName>
    </submittedName>
</protein>
<dbReference type="PANTHER" id="PTHR37957:SF1">
    <property type="entry name" value="PHYTASE-LIKE DOMAIN-CONTAINING PROTEIN"/>
    <property type="match status" value="1"/>
</dbReference>
<evidence type="ECO:0000313" key="3">
    <source>
        <dbReference type="Proteomes" id="UP000226442"/>
    </source>
</evidence>
<dbReference type="EMBL" id="NXIB02000160">
    <property type="protein sequence ID" value="PHX53721.1"/>
    <property type="molecule type" value="Genomic_DNA"/>
</dbReference>